<keyword evidence="1 9" id="KW-0540">Nuclease</keyword>
<evidence type="ECO:0000256" key="7">
    <source>
        <dbReference type="ARBA" id="ARBA00023125"/>
    </source>
</evidence>
<dbReference type="AlphaFoldDB" id="A0A2H4U6G6"/>
<dbReference type="NCBIfam" id="TIGR00287">
    <property type="entry name" value="cas1"/>
    <property type="match status" value="1"/>
</dbReference>
<keyword evidence="4 9" id="KW-0378">Hydrolase</keyword>
<evidence type="ECO:0000256" key="5">
    <source>
        <dbReference type="ARBA" id="ARBA00022842"/>
    </source>
</evidence>
<dbReference type="GeneID" id="35118588"/>
<comment type="similarity">
    <text evidence="9">Belongs to the CRISPR-associated endonuclease Cas1 family.</text>
</comment>
<dbReference type="GO" id="GO:0043571">
    <property type="term" value="P:maintenance of CRISPR repeat elements"/>
    <property type="evidence" value="ECO:0007669"/>
    <property type="project" value="UniProtKB-UniRule"/>
</dbReference>
<evidence type="ECO:0000256" key="6">
    <source>
        <dbReference type="ARBA" id="ARBA00023118"/>
    </source>
</evidence>
<keyword evidence="5 9" id="KW-0460">Magnesium</keyword>
<evidence type="ECO:0000256" key="2">
    <source>
        <dbReference type="ARBA" id="ARBA00022723"/>
    </source>
</evidence>
<dbReference type="EC" id="3.1.-.-" evidence="9"/>
<dbReference type="Pfam" id="PF01867">
    <property type="entry name" value="Cas_Cas1"/>
    <property type="match status" value="1"/>
</dbReference>
<comment type="subunit">
    <text evidence="9">Homodimer, forms a heterotetramer with a Cas2 homodimer.</text>
</comment>
<gene>
    <name evidence="9" type="primary">cas1</name>
    <name evidence="10" type="ORF">BK798_04380</name>
</gene>
<comment type="function">
    <text evidence="9">CRISPR (clustered regularly interspaced short palindromic repeat), is an adaptive immune system that provides protection against mobile genetic elements (viruses, transposable elements and conjugative plasmids). CRISPR clusters contain spacers, sequences complementary to antecedent mobile elements, and target invading nucleic acids. CRISPR clusters are transcribed and processed into CRISPR RNA (crRNA). Acts as a dsDNA endonuclease. Involved in the integration of spacer DNA into the CRISPR cassette.</text>
</comment>
<sequence>MKLVVDGFGKSVAKRDNQIVIKENGKEVDYFRAEDVSQILLTGKGSITFDALTLLANHDIDCVSINWKGYVDYRLTPPEKKNVIVKKEQFFALADKRSGQIAKAFINAKIENQKAVLGTLAKSRSKDEFLTAQRDKLNYYLDKLDGLKKDTSDNLRSKILGFEGQASVEYWIGFQHVLDEKWGFNLRSGRGATDPVNSLLNYGYAVLQSEMWKSIYLAGLDPYCGFLHSDRYGRASLVFDLIEEFRQQIVDKTVLAIVNKNQVDVDDFEFDEGQIRIQDKARKLLIAKIMDKLNSKINFNDKKMSYEDIILYQGRLLGKYLTGEKKNYVGFSRRW</sequence>
<dbReference type="PANTHER" id="PTHR34353">
    <property type="entry name" value="CRISPR-ASSOCIATED ENDONUCLEASE CAS1 1"/>
    <property type="match status" value="1"/>
</dbReference>
<evidence type="ECO:0000256" key="3">
    <source>
        <dbReference type="ARBA" id="ARBA00022759"/>
    </source>
</evidence>
<keyword evidence="7 9" id="KW-0238">DNA-binding</keyword>
<dbReference type="GO" id="GO:0051607">
    <property type="term" value="P:defense response to virus"/>
    <property type="evidence" value="ECO:0007669"/>
    <property type="project" value="UniProtKB-UniRule"/>
</dbReference>
<evidence type="ECO:0000256" key="4">
    <source>
        <dbReference type="ARBA" id="ARBA00022801"/>
    </source>
</evidence>
<dbReference type="InterPro" id="IPR042211">
    <property type="entry name" value="CRISPR-assoc_Cas1_N"/>
</dbReference>
<dbReference type="GO" id="GO:0004519">
    <property type="term" value="F:endonuclease activity"/>
    <property type="evidence" value="ECO:0007669"/>
    <property type="project" value="UniProtKB-UniRule"/>
</dbReference>
<dbReference type="InterPro" id="IPR050646">
    <property type="entry name" value="Cas1"/>
</dbReference>
<proteinExistence type="inferred from homology"/>
<keyword evidence="3 9" id="KW-0255">Endonuclease</keyword>
<dbReference type="InterPro" id="IPR042206">
    <property type="entry name" value="CRISPR-assoc_Cas1_C"/>
</dbReference>
<dbReference type="EMBL" id="CP017803">
    <property type="protein sequence ID" value="ATZ59708.1"/>
    <property type="molecule type" value="Genomic_DNA"/>
</dbReference>
<dbReference type="GO" id="GO:0016787">
    <property type="term" value="F:hydrolase activity"/>
    <property type="evidence" value="ECO:0007669"/>
    <property type="project" value="UniProtKB-KW"/>
</dbReference>
<keyword evidence="6 9" id="KW-0051">Antiviral defense</keyword>
<dbReference type="HAMAP" id="MF_01470">
    <property type="entry name" value="Cas1"/>
    <property type="match status" value="1"/>
</dbReference>
<keyword evidence="2 9" id="KW-0479">Metal-binding</keyword>
<dbReference type="GO" id="GO:0003677">
    <property type="term" value="F:DNA binding"/>
    <property type="evidence" value="ECO:0007669"/>
    <property type="project" value="UniProtKB-KW"/>
</dbReference>
<evidence type="ECO:0000256" key="8">
    <source>
        <dbReference type="ARBA" id="ARBA00023211"/>
    </source>
</evidence>
<name>A0A2H4U6G6_METSM</name>
<evidence type="ECO:0000313" key="10">
    <source>
        <dbReference type="EMBL" id="ATZ59708.1"/>
    </source>
</evidence>
<dbReference type="PANTHER" id="PTHR34353:SF2">
    <property type="entry name" value="CRISPR-ASSOCIATED ENDONUCLEASE CAS1 1"/>
    <property type="match status" value="1"/>
</dbReference>
<feature type="binding site" evidence="9">
    <location>
        <position position="228"/>
    </location>
    <ligand>
        <name>Mn(2+)</name>
        <dbReference type="ChEBI" id="CHEBI:29035"/>
    </ligand>
</feature>
<feature type="binding site" evidence="9">
    <location>
        <position position="243"/>
    </location>
    <ligand>
        <name>Mn(2+)</name>
        <dbReference type="ChEBI" id="CHEBI:29035"/>
    </ligand>
</feature>
<keyword evidence="8 9" id="KW-0464">Manganese</keyword>
<organism evidence="10 11">
    <name type="scientific">Methanobrevibacter smithii</name>
    <dbReference type="NCBI Taxonomy" id="2173"/>
    <lineage>
        <taxon>Archaea</taxon>
        <taxon>Methanobacteriati</taxon>
        <taxon>Methanobacteriota</taxon>
        <taxon>Methanomada group</taxon>
        <taxon>Methanobacteria</taxon>
        <taxon>Methanobacteriales</taxon>
        <taxon>Methanobacteriaceae</taxon>
        <taxon>Methanobrevibacter</taxon>
    </lineage>
</organism>
<evidence type="ECO:0000313" key="11">
    <source>
        <dbReference type="Proteomes" id="UP000232133"/>
    </source>
</evidence>
<dbReference type="Gene3D" id="3.100.10.20">
    <property type="entry name" value="CRISPR-associated endonuclease Cas1, N-terminal domain"/>
    <property type="match status" value="1"/>
</dbReference>
<reference evidence="10 11" key="1">
    <citation type="submission" date="2016-10" db="EMBL/GenBank/DDBJ databases">
        <authorList>
            <person name="Varghese N."/>
        </authorList>
    </citation>
    <scope>NUCLEOTIDE SEQUENCE [LARGE SCALE GENOMIC DNA]</scope>
    <source>
        <strain evidence="10 11">KB11</strain>
    </source>
</reference>
<dbReference type="InterPro" id="IPR002729">
    <property type="entry name" value="CRISPR-assoc_Cas1"/>
</dbReference>
<dbReference type="RefSeq" id="WP_100815465.1">
    <property type="nucleotide sequence ID" value="NZ_CP017803.1"/>
</dbReference>
<feature type="binding site" evidence="9">
    <location>
        <position position="163"/>
    </location>
    <ligand>
        <name>Mn(2+)</name>
        <dbReference type="ChEBI" id="CHEBI:29035"/>
    </ligand>
</feature>
<dbReference type="CDD" id="cd09634">
    <property type="entry name" value="Cas1_I-II-III"/>
    <property type="match status" value="1"/>
</dbReference>
<dbReference type="Gene3D" id="1.20.120.920">
    <property type="entry name" value="CRISPR-associated endonuclease Cas1, C-terminal domain"/>
    <property type="match status" value="1"/>
</dbReference>
<comment type="cofactor">
    <cofactor evidence="9">
        <name>Mg(2+)</name>
        <dbReference type="ChEBI" id="CHEBI:18420"/>
    </cofactor>
    <cofactor evidence="9">
        <name>Mn(2+)</name>
        <dbReference type="ChEBI" id="CHEBI:29035"/>
    </cofactor>
</comment>
<protein>
    <recommendedName>
        <fullName evidence="9">CRISPR-associated endonuclease Cas1</fullName>
        <ecNumber evidence="9">3.1.-.-</ecNumber>
    </recommendedName>
</protein>
<accession>A0A2H4U6G6</accession>
<evidence type="ECO:0000256" key="1">
    <source>
        <dbReference type="ARBA" id="ARBA00022722"/>
    </source>
</evidence>
<evidence type="ECO:0000256" key="9">
    <source>
        <dbReference type="HAMAP-Rule" id="MF_01470"/>
    </source>
</evidence>
<dbReference type="GO" id="GO:0046872">
    <property type="term" value="F:metal ion binding"/>
    <property type="evidence" value="ECO:0007669"/>
    <property type="project" value="UniProtKB-UniRule"/>
</dbReference>
<dbReference type="Proteomes" id="UP000232133">
    <property type="component" value="Chromosome"/>
</dbReference>